<evidence type="ECO:0000259" key="2">
    <source>
        <dbReference type="Pfam" id="PF00326"/>
    </source>
</evidence>
<dbReference type="Proteomes" id="UP001464923">
    <property type="component" value="Unassembled WGS sequence"/>
</dbReference>
<dbReference type="InterPro" id="IPR001375">
    <property type="entry name" value="Peptidase_S9_cat"/>
</dbReference>
<keyword evidence="4" id="KW-1185">Reference proteome</keyword>
<dbReference type="PANTHER" id="PTHR42776:SF27">
    <property type="entry name" value="DIPEPTIDYL PEPTIDASE FAMILY MEMBER 6"/>
    <property type="match status" value="1"/>
</dbReference>
<proteinExistence type="predicted"/>
<feature type="domain" description="Peptidase S9 prolyl oligopeptidase catalytic" evidence="2">
    <location>
        <begin position="5"/>
        <end position="134"/>
    </location>
</feature>
<dbReference type="Gene3D" id="3.40.50.1820">
    <property type="entry name" value="alpha/beta hydrolase"/>
    <property type="match status" value="1"/>
</dbReference>
<evidence type="ECO:0000313" key="4">
    <source>
        <dbReference type="Proteomes" id="UP001464923"/>
    </source>
</evidence>
<dbReference type="RefSeq" id="WP_345651678.1">
    <property type="nucleotide sequence ID" value="NZ_BAABLY010000079.1"/>
</dbReference>
<sequence>MAGRHHSARFAAACSERAVGNLESLDRSSDAAGWFGHELGRSLLDAPEGYRRMSPLHHVRGIDVPMPILHSEDDLRCPVEQADALFAAVRLLGRPVEHWRFPEESHGMSRDGSPRHRVQRAQIILDFVGRHLGGRRPEEVPAG</sequence>
<dbReference type="PANTHER" id="PTHR42776">
    <property type="entry name" value="SERINE PEPTIDASE S9 FAMILY MEMBER"/>
    <property type="match status" value="1"/>
</dbReference>
<protein>
    <submittedName>
        <fullName evidence="3">Prolyl oligopeptidase family serine peptidase</fullName>
    </submittedName>
</protein>
<evidence type="ECO:0000256" key="1">
    <source>
        <dbReference type="ARBA" id="ARBA00022801"/>
    </source>
</evidence>
<name>A0ABV1K1W4_9PSEU</name>
<gene>
    <name evidence="3" type="ORF">WHI96_25685</name>
</gene>
<evidence type="ECO:0000313" key="3">
    <source>
        <dbReference type="EMBL" id="MEQ3542209.1"/>
    </source>
</evidence>
<dbReference type="InterPro" id="IPR029058">
    <property type="entry name" value="AB_hydrolase_fold"/>
</dbReference>
<keyword evidence="1" id="KW-0378">Hydrolase</keyword>
<dbReference type="SUPFAM" id="SSF53474">
    <property type="entry name" value="alpha/beta-Hydrolases"/>
    <property type="match status" value="1"/>
</dbReference>
<dbReference type="EMBL" id="JBEDNP010000026">
    <property type="protein sequence ID" value="MEQ3542209.1"/>
    <property type="molecule type" value="Genomic_DNA"/>
</dbReference>
<dbReference type="Pfam" id="PF00326">
    <property type="entry name" value="Peptidase_S9"/>
    <property type="match status" value="1"/>
</dbReference>
<comment type="caution">
    <text evidence="3">The sequence shown here is derived from an EMBL/GenBank/DDBJ whole genome shotgun (WGS) entry which is preliminary data.</text>
</comment>
<organism evidence="3 4">
    <name type="scientific">Pseudonocardia tropica</name>
    <dbReference type="NCBI Taxonomy" id="681289"/>
    <lineage>
        <taxon>Bacteria</taxon>
        <taxon>Bacillati</taxon>
        <taxon>Actinomycetota</taxon>
        <taxon>Actinomycetes</taxon>
        <taxon>Pseudonocardiales</taxon>
        <taxon>Pseudonocardiaceae</taxon>
        <taxon>Pseudonocardia</taxon>
    </lineage>
</organism>
<accession>A0ABV1K1W4</accession>
<reference evidence="3 4" key="1">
    <citation type="submission" date="2024-03" db="EMBL/GenBank/DDBJ databases">
        <title>Draft genome sequence of Pseudonocardia tropica JCM 19149.</title>
        <authorList>
            <person name="Butdee W."/>
            <person name="Duangmal K."/>
        </authorList>
    </citation>
    <scope>NUCLEOTIDE SEQUENCE [LARGE SCALE GENOMIC DNA]</scope>
    <source>
        <strain evidence="3 4">JCM 19149</strain>
    </source>
</reference>